<evidence type="ECO:0000256" key="1">
    <source>
        <dbReference type="SAM" id="MobiDB-lite"/>
    </source>
</evidence>
<name>A0A561VGL4_ACTTI</name>
<organism evidence="2 3">
    <name type="scientific">Actinoplanes teichomyceticus</name>
    <dbReference type="NCBI Taxonomy" id="1867"/>
    <lineage>
        <taxon>Bacteria</taxon>
        <taxon>Bacillati</taxon>
        <taxon>Actinomycetota</taxon>
        <taxon>Actinomycetes</taxon>
        <taxon>Micromonosporales</taxon>
        <taxon>Micromonosporaceae</taxon>
        <taxon>Actinoplanes</taxon>
    </lineage>
</organism>
<dbReference type="EMBL" id="VIWY01000007">
    <property type="protein sequence ID" value="TWG10738.1"/>
    <property type="molecule type" value="Genomic_DNA"/>
</dbReference>
<gene>
    <name evidence="2" type="ORF">FHX34_107234</name>
</gene>
<dbReference type="OrthoDB" id="5096160at2"/>
<dbReference type="AlphaFoldDB" id="A0A561VGL4"/>
<evidence type="ECO:0008006" key="4">
    <source>
        <dbReference type="Google" id="ProtNLM"/>
    </source>
</evidence>
<proteinExistence type="predicted"/>
<evidence type="ECO:0000313" key="2">
    <source>
        <dbReference type="EMBL" id="TWG10738.1"/>
    </source>
</evidence>
<dbReference type="RefSeq" id="WP_122976542.1">
    <property type="nucleotide sequence ID" value="NZ_BOMX01000069.1"/>
</dbReference>
<evidence type="ECO:0000313" key="3">
    <source>
        <dbReference type="Proteomes" id="UP000320239"/>
    </source>
</evidence>
<protein>
    <recommendedName>
        <fullName evidence="4">tRNA-guanine family transglycosylase</fullName>
    </recommendedName>
</protein>
<reference evidence="2 3" key="1">
    <citation type="submission" date="2019-06" db="EMBL/GenBank/DDBJ databases">
        <title>Sequencing the genomes of 1000 actinobacteria strains.</title>
        <authorList>
            <person name="Klenk H.-P."/>
        </authorList>
    </citation>
    <scope>NUCLEOTIDE SEQUENCE [LARGE SCALE GENOMIC DNA]</scope>
    <source>
        <strain evidence="2 3">DSM 43866</strain>
    </source>
</reference>
<feature type="region of interest" description="Disordered" evidence="1">
    <location>
        <begin position="1"/>
        <end position="22"/>
    </location>
</feature>
<dbReference type="Proteomes" id="UP000320239">
    <property type="component" value="Unassembled WGS sequence"/>
</dbReference>
<comment type="caution">
    <text evidence="2">The sequence shown here is derived from an EMBL/GenBank/DDBJ whole genome shotgun (WGS) entry which is preliminary data.</text>
</comment>
<sequence length="403" mass="43069">MTEPGDKVAASAAPTHGNPAGDLAERWQWLGHQPHPPTPAGAVGTLADRVLVYTRRTHIPTVLPVIDHARSGLMITGPGPGKPIPQVAGLDYDGPIAIDPDAYGHHQATPDKPFLLPDDGLAGTNPTLEQVLDAQLKAGYTVACTPTGYIGAGDTASLAAAAQQVKALGRTDTLFVAPLDISLIDRAFFTQTQAILHDAGCPIALVLGKQGDPLTQSVRIIPNLRTLAATVPLMPICTDFNGLDLVAHGAFAAAIGTGGSIRHTVPYPREPLSFNGRDKSPSVLVPDLMCWWKGSKINELCGAAPSRAPRCHCGTCGDQALTRFLQKEDQPEAIAHAVAAWTVIAEGLLDQPTVRERADYWRNICESAVKEHKMFATRLLRPDSFEPQEPLKRWAKLPAWPAE</sequence>
<keyword evidence="3" id="KW-1185">Reference proteome</keyword>
<accession>A0A561VGL4</accession>